<dbReference type="GO" id="GO:0005524">
    <property type="term" value="F:ATP binding"/>
    <property type="evidence" value="ECO:0007669"/>
    <property type="project" value="UniProtKB-UniRule"/>
</dbReference>
<feature type="region of interest" description="Disordered" evidence="12">
    <location>
        <begin position="1"/>
        <end position="21"/>
    </location>
</feature>
<keyword evidence="9 11" id="KW-0406">Ion transport</keyword>
<evidence type="ECO:0000256" key="9">
    <source>
        <dbReference type="ARBA" id="ARBA00023065"/>
    </source>
</evidence>
<name>A0AAW9QIE2_9BURK</name>
<keyword evidence="10 11" id="KW-0472">Membrane</keyword>
<keyword evidence="4 11" id="KW-0812">Transmembrane</keyword>
<evidence type="ECO:0000313" key="14">
    <source>
        <dbReference type="Proteomes" id="UP001336250"/>
    </source>
</evidence>
<comment type="subcellular location">
    <subcellularLocation>
        <location evidence="11">Cell membrane</location>
        <topology evidence="11">Single-pass membrane protein</topology>
    </subcellularLocation>
</comment>
<evidence type="ECO:0000256" key="7">
    <source>
        <dbReference type="ARBA" id="ARBA00022958"/>
    </source>
</evidence>
<dbReference type="Proteomes" id="UP001336250">
    <property type="component" value="Unassembled WGS sequence"/>
</dbReference>
<evidence type="ECO:0000256" key="11">
    <source>
        <dbReference type="HAMAP-Rule" id="MF_00276"/>
    </source>
</evidence>
<keyword evidence="5 11" id="KW-0547">Nucleotide-binding</keyword>
<feature type="transmembrane region" description="Helical" evidence="11">
    <location>
        <begin position="35"/>
        <end position="53"/>
    </location>
</feature>
<comment type="caution">
    <text evidence="13">The sequence shown here is derived from an EMBL/GenBank/DDBJ whole genome shotgun (WGS) entry which is preliminary data.</text>
</comment>
<dbReference type="HAMAP" id="MF_00276">
    <property type="entry name" value="KdpC"/>
    <property type="match status" value="1"/>
</dbReference>
<evidence type="ECO:0000256" key="5">
    <source>
        <dbReference type="ARBA" id="ARBA00022741"/>
    </source>
</evidence>
<dbReference type="AlphaFoldDB" id="A0AAW9QIE2"/>
<evidence type="ECO:0000256" key="2">
    <source>
        <dbReference type="ARBA" id="ARBA00022475"/>
    </source>
</evidence>
<dbReference type="Pfam" id="PF02669">
    <property type="entry name" value="KdpC"/>
    <property type="match status" value="1"/>
</dbReference>
<evidence type="ECO:0000256" key="4">
    <source>
        <dbReference type="ARBA" id="ARBA00022692"/>
    </source>
</evidence>
<dbReference type="EMBL" id="JAZIBG010000036">
    <property type="protein sequence ID" value="MEF7615858.1"/>
    <property type="molecule type" value="Genomic_DNA"/>
</dbReference>
<keyword evidence="1 11" id="KW-0813">Transport</keyword>
<evidence type="ECO:0000256" key="6">
    <source>
        <dbReference type="ARBA" id="ARBA00022840"/>
    </source>
</evidence>
<gene>
    <name evidence="11 13" type="primary">kdpC</name>
    <name evidence="13" type="ORF">V4F39_18230</name>
</gene>
<evidence type="ECO:0000256" key="1">
    <source>
        <dbReference type="ARBA" id="ARBA00022448"/>
    </source>
</evidence>
<comment type="subunit">
    <text evidence="11">The system is composed of three essential subunits: KdpA, KdpB and KdpC.</text>
</comment>
<keyword evidence="3 11" id="KW-0633">Potassium transport</keyword>
<evidence type="ECO:0000256" key="8">
    <source>
        <dbReference type="ARBA" id="ARBA00022989"/>
    </source>
</evidence>
<evidence type="ECO:0000256" key="10">
    <source>
        <dbReference type="ARBA" id="ARBA00023136"/>
    </source>
</evidence>
<evidence type="ECO:0000256" key="3">
    <source>
        <dbReference type="ARBA" id="ARBA00022538"/>
    </source>
</evidence>
<keyword evidence="7 11" id="KW-0630">Potassium</keyword>
<accession>A0AAW9QIE2</accession>
<dbReference type="NCBIfam" id="NF001454">
    <property type="entry name" value="PRK00315.1"/>
    <property type="match status" value="1"/>
</dbReference>
<keyword evidence="8 11" id="KW-1133">Transmembrane helix</keyword>
<proteinExistence type="inferred from homology"/>
<evidence type="ECO:0000313" key="13">
    <source>
        <dbReference type="EMBL" id="MEF7615858.1"/>
    </source>
</evidence>
<reference evidence="13 14" key="1">
    <citation type="submission" date="2024-02" db="EMBL/GenBank/DDBJ databases">
        <title>Genome sequence of Aquincola sp. MAHUQ-54.</title>
        <authorList>
            <person name="Huq M.A."/>
        </authorList>
    </citation>
    <scope>NUCLEOTIDE SEQUENCE [LARGE SCALE GENOMIC DNA]</scope>
    <source>
        <strain evidence="13 14">MAHUQ-54</strain>
    </source>
</reference>
<dbReference type="RefSeq" id="WP_332291189.1">
    <property type="nucleotide sequence ID" value="NZ_JAZIBG010000036.1"/>
</dbReference>
<keyword evidence="2 11" id="KW-1003">Cell membrane</keyword>
<protein>
    <recommendedName>
        <fullName evidence="11">Potassium-transporting ATPase KdpC subunit</fullName>
    </recommendedName>
    <alternativeName>
        <fullName evidence="11">ATP phosphohydrolase [potassium-transporting] C chain</fullName>
    </alternativeName>
    <alternativeName>
        <fullName evidence="11">Potassium-binding and translocating subunit C</fullName>
    </alternativeName>
    <alternativeName>
        <fullName evidence="11">Potassium-translocating ATPase C chain</fullName>
    </alternativeName>
</protein>
<dbReference type="GO" id="GO:0008556">
    <property type="term" value="F:P-type potassium transmembrane transporter activity"/>
    <property type="evidence" value="ECO:0007669"/>
    <property type="project" value="InterPro"/>
</dbReference>
<keyword evidence="6 11" id="KW-0067">ATP-binding</keyword>
<comment type="function">
    <text evidence="11">Part of the high-affinity ATP-driven potassium transport (or Kdp) system, which catalyzes the hydrolysis of ATP coupled with the electrogenic transport of potassium into the cytoplasm. This subunit acts as a catalytic chaperone that increases the ATP-binding affinity of the ATP-hydrolyzing subunit KdpB by the formation of a transient KdpB/KdpC/ATP ternary complex.</text>
</comment>
<dbReference type="NCBIfam" id="TIGR00681">
    <property type="entry name" value="kdpC"/>
    <property type="match status" value="1"/>
</dbReference>
<dbReference type="PIRSF" id="PIRSF001296">
    <property type="entry name" value="K_ATPase_KdpC"/>
    <property type="match status" value="1"/>
</dbReference>
<dbReference type="PANTHER" id="PTHR30042">
    <property type="entry name" value="POTASSIUM-TRANSPORTING ATPASE C CHAIN"/>
    <property type="match status" value="1"/>
</dbReference>
<dbReference type="InterPro" id="IPR003820">
    <property type="entry name" value="KdpC"/>
</dbReference>
<organism evidence="13 14">
    <name type="scientific">Aquincola agrisoli</name>
    <dbReference type="NCBI Taxonomy" id="3119538"/>
    <lineage>
        <taxon>Bacteria</taxon>
        <taxon>Pseudomonadati</taxon>
        <taxon>Pseudomonadota</taxon>
        <taxon>Betaproteobacteria</taxon>
        <taxon>Burkholderiales</taxon>
        <taxon>Sphaerotilaceae</taxon>
        <taxon>Aquincola</taxon>
    </lineage>
</organism>
<dbReference type="GO" id="GO:0005886">
    <property type="term" value="C:plasma membrane"/>
    <property type="evidence" value="ECO:0007669"/>
    <property type="project" value="UniProtKB-SubCell"/>
</dbReference>
<dbReference type="PANTHER" id="PTHR30042:SF2">
    <property type="entry name" value="POTASSIUM-TRANSPORTING ATPASE KDPC SUBUNIT"/>
    <property type="match status" value="1"/>
</dbReference>
<keyword evidence="14" id="KW-1185">Reference proteome</keyword>
<sequence>MDTSSSPLAGHTPAPSAQPAQAAGAARHAGLLRPALVLFAALSVITGLAYPLAVTGIAQGVFPAQANGSLVEHGGRVVGSRLVGQAFSAPGHFWGRPSATAPAPYNAGASGGANLGPSHPALREAVQARIAALRAADPGNTAPVPVDLVTASASGLDPDISRAAADYQAARVARARGLPLAQVTALIERHAQAPWLGWLGEPTVNVLALNLALDAMAAPAAPGR</sequence>
<evidence type="ECO:0000256" key="12">
    <source>
        <dbReference type="SAM" id="MobiDB-lite"/>
    </source>
</evidence>
<comment type="similarity">
    <text evidence="11">Belongs to the KdpC family.</text>
</comment>